<dbReference type="InterPro" id="IPR029016">
    <property type="entry name" value="GAF-like_dom_sf"/>
</dbReference>
<gene>
    <name evidence="3" type="primary">spoVT</name>
    <name evidence="3" type="ORF">WMO43_11325</name>
</gene>
<dbReference type="InterPro" id="IPR052731">
    <property type="entry name" value="B_subtilis_Trans_State_Reg"/>
</dbReference>
<dbReference type="InterPro" id="IPR007159">
    <property type="entry name" value="SpoVT-AbrB_dom"/>
</dbReference>
<reference evidence="3 4" key="1">
    <citation type="submission" date="2024-03" db="EMBL/GenBank/DDBJ databases">
        <title>Human intestinal bacterial collection.</title>
        <authorList>
            <person name="Pauvert C."/>
            <person name="Hitch T.C.A."/>
            <person name="Clavel T."/>
        </authorList>
    </citation>
    <scope>NUCLEOTIDE SEQUENCE [LARGE SCALE GENOMIC DNA]</scope>
    <source>
        <strain evidence="3 4">CLA-AA-H185</strain>
    </source>
</reference>
<dbReference type="Pfam" id="PF04014">
    <property type="entry name" value="MazE_antitoxin"/>
    <property type="match status" value="1"/>
</dbReference>
<dbReference type="RefSeq" id="WP_177963223.1">
    <property type="nucleotide sequence ID" value="NZ_JBBMEX010000012.1"/>
</dbReference>
<dbReference type="PROSITE" id="PS51740">
    <property type="entry name" value="SPOVT_ABRB"/>
    <property type="match status" value="1"/>
</dbReference>
<evidence type="ECO:0000259" key="2">
    <source>
        <dbReference type="PROSITE" id="PS51740"/>
    </source>
</evidence>
<dbReference type="NCBIfam" id="TIGR01439">
    <property type="entry name" value="lp_hng_hel_AbrB"/>
    <property type="match status" value="1"/>
</dbReference>
<proteinExistence type="predicted"/>
<dbReference type="SMART" id="SM00966">
    <property type="entry name" value="SpoVT_AbrB"/>
    <property type="match status" value="1"/>
</dbReference>
<dbReference type="InterPro" id="IPR014213">
    <property type="entry name" value="SpoVT"/>
</dbReference>
<comment type="caution">
    <text evidence="3">The sequence shown here is derived from an EMBL/GenBank/DDBJ whole genome shotgun (WGS) entry which is preliminary data.</text>
</comment>
<dbReference type="EMBL" id="JBBMEX010000012">
    <property type="protein sequence ID" value="MEQ2558450.1"/>
    <property type="molecule type" value="Genomic_DNA"/>
</dbReference>
<dbReference type="Gene3D" id="2.10.260.10">
    <property type="match status" value="1"/>
</dbReference>
<sequence length="182" mass="20247">MRATGIVRRIDDLGRVVVPKEIRRTLRIREGDPLEIFTDREGEIILKKYSPIGELGQFAGEYAESLSQATGHLVCITDRDHVIAASGQGKREFENKPISKQLEMMIEDRKNVVASKGEKEFVKITLDDNGDYAEQSIGTIISEGDAIGSVVLYNRDEKCKMGETESKLVSVAAGFLGRQMEQ</sequence>
<dbReference type="Proteomes" id="UP001454489">
    <property type="component" value="Unassembled WGS sequence"/>
</dbReference>
<dbReference type="Gene3D" id="3.30.450.40">
    <property type="match status" value="1"/>
</dbReference>
<keyword evidence="1" id="KW-0238">DNA-binding</keyword>
<accession>A0ABV1HFH4</accession>
<organism evidence="3 4">
    <name type="scientific">Maccoyibacter intestinihominis</name>
    <dbReference type="NCBI Taxonomy" id="3133499"/>
    <lineage>
        <taxon>Bacteria</taxon>
        <taxon>Bacillati</taxon>
        <taxon>Bacillota</taxon>
        <taxon>Clostridia</taxon>
        <taxon>Lachnospirales</taxon>
        <taxon>Lachnospiraceae</taxon>
        <taxon>Maccoyibacter</taxon>
    </lineage>
</organism>
<dbReference type="PANTHER" id="PTHR36432:SF1">
    <property type="entry name" value="STAGE V SPORULATION PROTEIN T"/>
    <property type="match status" value="1"/>
</dbReference>
<name>A0ABV1HFH4_9FIRM</name>
<protein>
    <submittedName>
        <fullName evidence="3">Stage V sporulation protein T</fullName>
    </submittedName>
</protein>
<dbReference type="PANTHER" id="PTHR36432">
    <property type="match status" value="1"/>
</dbReference>
<feature type="domain" description="SpoVT-AbrB" evidence="2">
    <location>
        <begin position="5"/>
        <end position="51"/>
    </location>
</feature>
<dbReference type="SUPFAM" id="SSF89447">
    <property type="entry name" value="AbrB/MazE/MraZ-like"/>
    <property type="match status" value="1"/>
</dbReference>
<keyword evidence="4" id="KW-1185">Reference proteome</keyword>
<dbReference type="Pfam" id="PF15714">
    <property type="entry name" value="SpoVT_C"/>
    <property type="match status" value="1"/>
</dbReference>
<dbReference type="NCBIfam" id="TIGR02851">
    <property type="entry name" value="spore_V_T"/>
    <property type="match status" value="1"/>
</dbReference>
<evidence type="ECO:0000256" key="1">
    <source>
        <dbReference type="PROSITE-ProRule" id="PRU01076"/>
    </source>
</evidence>
<dbReference type="PIRSF" id="PIRSF026579">
    <property type="entry name" value="Spore_V_T"/>
    <property type="match status" value="1"/>
</dbReference>
<dbReference type="InterPro" id="IPR037914">
    <property type="entry name" value="SpoVT-AbrB_sf"/>
</dbReference>
<evidence type="ECO:0000313" key="3">
    <source>
        <dbReference type="EMBL" id="MEQ2558450.1"/>
    </source>
</evidence>
<evidence type="ECO:0000313" key="4">
    <source>
        <dbReference type="Proteomes" id="UP001454489"/>
    </source>
</evidence>